<evidence type="ECO:0000259" key="23">
    <source>
        <dbReference type="PROSITE" id="PS50104"/>
    </source>
</evidence>
<keyword evidence="13 21" id="KW-0391">Immunity</keyword>
<evidence type="ECO:0000256" key="6">
    <source>
        <dbReference type="ARBA" id="ARBA00022588"/>
    </source>
</evidence>
<dbReference type="GO" id="GO:0002755">
    <property type="term" value="P:MyD88-dependent toll-like receptor signaling pathway"/>
    <property type="evidence" value="ECO:0007669"/>
    <property type="project" value="TreeGrafter"/>
</dbReference>
<gene>
    <name evidence="24" type="ORF">AB205_0206930</name>
</gene>
<dbReference type="GO" id="GO:0006954">
    <property type="term" value="P:inflammatory response"/>
    <property type="evidence" value="ECO:0007669"/>
    <property type="project" value="UniProtKB-UniRule"/>
</dbReference>
<dbReference type="Pfam" id="PF01582">
    <property type="entry name" value="TIR"/>
    <property type="match status" value="1"/>
</dbReference>
<evidence type="ECO:0000256" key="1">
    <source>
        <dbReference type="ARBA" id="ARBA00004251"/>
    </source>
</evidence>
<dbReference type="GO" id="GO:0045087">
    <property type="term" value="P:innate immune response"/>
    <property type="evidence" value="ECO:0007669"/>
    <property type="project" value="UniProtKB-UniRule"/>
</dbReference>
<dbReference type="SUPFAM" id="SSF52200">
    <property type="entry name" value="Toll/Interleukin receptor TIR domain"/>
    <property type="match status" value="1"/>
</dbReference>
<reference evidence="25" key="1">
    <citation type="journal article" date="2017" name="Nat. Commun.">
        <title>The North American bullfrog draft genome provides insight into hormonal regulation of long noncoding RNA.</title>
        <authorList>
            <person name="Hammond S.A."/>
            <person name="Warren R.L."/>
            <person name="Vandervalk B.P."/>
            <person name="Kucuk E."/>
            <person name="Khan H."/>
            <person name="Gibb E.A."/>
            <person name="Pandoh P."/>
            <person name="Kirk H."/>
            <person name="Zhao Y."/>
            <person name="Jones M."/>
            <person name="Mungall A.J."/>
            <person name="Coope R."/>
            <person name="Pleasance S."/>
            <person name="Moore R.A."/>
            <person name="Holt R.A."/>
            <person name="Round J.M."/>
            <person name="Ohora S."/>
            <person name="Walle B.V."/>
            <person name="Veldhoen N."/>
            <person name="Helbing C.C."/>
            <person name="Birol I."/>
        </authorList>
    </citation>
    <scope>NUCLEOTIDE SEQUENCE [LARGE SCALE GENOMIC DNA]</scope>
</reference>
<dbReference type="AlphaFoldDB" id="A0A2G9R7D3"/>
<dbReference type="SMART" id="SM00369">
    <property type="entry name" value="LRR_TYP"/>
    <property type="match status" value="9"/>
</dbReference>
<evidence type="ECO:0000256" key="14">
    <source>
        <dbReference type="ARBA" id="ARBA00022989"/>
    </source>
</evidence>
<evidence type="ECO:0000256" key="3">
    <source>
        <dbReference type="ARBA" id="ARBA00004466"/>
    </source>
</evidence>
<dbReference type="GO" id="GO:0046696">
    <property type="term" value="C:lipopolysaccharide receptor complex"/>
    <property type="evidence" value="ECO:0007669"/>
    <property type="project" value="TreeGrafter"/>
</dbReference>
<dbReference type="GO" id="GO:0032497">
    <property type="term" value="P:detection of lipopolysaccharide"/>
    <property type="evidence" value="ECO:0007669"/>
    <property type="project" value="TreeGrafter"/>
</dbReference>
<evidence type="ECO:0000313" key="25">
    <source>
        <dbReference type="Proteomes" id="UP000228934"/>
    </source>
</evidence>
<evidence type="ECO:0000256" key="5">
    <source>
        <dbReference type="ARBA" id="ARBA00022475"/>
    </source>
</evidence>
<keyword evidence="17" id="KW-0325">Glycoprotein</keyword>
<dbReference type="PROSITE" id="PS51450">
    <property type="entry name" value="LRR"/>
    <property type="match status" value="2"/>
</dbReference>
<dbReference type="GO" id="GO:0050829">
    <property type="term" value="P:defense response to Gram-negative bacterium"/>
    <property type="evidence" value="ECO:0007669"/>
    <property type="project" value="TreeGrafter"/>
</dbReference>
<evidence type="ECO:0000256" key="10">
    <source>
        <dbReference type="ARBA" id="ARBA00022737"/>
    </source>
</evidence>
<dbReference type="GO" id="GO:0001875">
    <property type="term" value="F:lipopolysaccharide immune receptor activity"/>
    <property type="evidence" value="ECO:0007669"/>
    <property type="project" value="TreeGrafter"/>
</dbReference>
<keyword evidence="11" id="KW-0967">Endosome</keyword>
<comment type="similarity">
    <text evidence="4 21">Belongs to the Toll-like receptor family.</text>
</comment>
<dbReference type="PIRSF" id="PIRSF037595">
    <property type="entry name" value="Toll-like_receptor"/>
    <property type="match status" value="1"/>
</dbReference>
<evidence type="ECO:0000256" key="15">
    <source>
        <dbReference type="ARBA" id="ARBA00023136"/>
    </source>
</evidence>
<evidence type="ECO:0000256" key="8">
    <source>
        <dbReference type="ARBA" id="ARBA00022692"/>
    </source>
</evidence>
<comment type="subcellular location">
    <subcellularLocation>
        <location evidence="1">Cell membrane</location>
        <topology evidence="1">Single-pass type I membrane protein</topology>
    </subcellularLocation>
    <subcellularLocation>
        <location evidence="3">Cell projection</location>
        <location evidence="3">Ruffle</location>
    </subcellularLocation>
    <subcellularLocation>
        <location evidence="2">Early endosome</location>
    </subcellularLocation>
</comment>
<keyword evidence="6 21" id="KW-0399">Innate immunity</keyword>
<dbReference type="PROSITE" id="PS50104">
    <property type="entry name" value="TIR"/>
    <property type="match status" value="1"/>
</dbReference>
<keyword evidence="14 22" id="KW-1133">Transmembrane helix</keyword>
<evidence type="ECO:0000256" key="2">
    <source>
        <dbReference type="ARBA" id="ARBA00004412"/>
    </source>
</evidence>
<evidence type="ECO:0000256" key="4">
    <source>
        <dbReference type="ARBA" id="ARBA00009634"/>
    </source>
</evidence>
<dbReference type="InterPro" id="IPR017241">
    <property type="entry name" value="Toll-like_receptor"/>
</dbReference>
<dbReference type="PANTHER" id="PTHR24365:SF521">
    <property type="entry name" value="TOLL-LIKE RECEPTOR 4"/>
    <property type="match status" value="1"/>
</dbReference>
<organism evidence="24 25">
    <name type="scientific">Aquarana catesbeiana</name>
    <name type="common">American bullfrog</name>
    <name type="synonym">Rana catesbeiana</name>
    <dbReference type="NCBI Taxonomy" id="8400"/>
    <lineage>
        <taxon>Eukaryota</taxon>
        <taxon>Metazoa</taxon>
        <taxon>Chordata</taxon>
        <taxon>Craniata</taxon>
        <taxon>Vertebrata</taxon>
        <taxon>Euteleostomi</taxon>
        <taxon>Amphibia</taxon>
        <taxon>Batrachia</taxon>
        <taxon>Anura</taxon>
        <taxon>Neobatrachia</taxon>
        <taxon>Ranoidea</taxon>
        <taxon>Ranidae</taxon>
        <taxon>Aquarana</taxon>
    </lineage>
</organism>
<evidence type="ECO:0000256" key="12">
    <source>
        <dbReference type="ARBA" id="ARBA00022843"/>
    </source>
</evidence>
<dbReference type="GO" id="GO:0001530">
    <property type="term" value="F:lipopolysaccharide binding"/>
    <property type="evidence" value="ECO:0007669"/>
    <property type="project" value="TreeGrafter"/>
</dbReference>
<evidence type="ECO:0000256" key="9">
    <source>
        <dbReference type="ARBA" id="ARBA00022729"/>
    </source>
</evidence>
<keyword evidence="8 22" id="KW-0812">Transmembrane</keyword>
<keyword evidence="15 22" id="KW-0472">Membrane</keyword>
<evidence type="ECO:0000256" key="16">
    <source>
        <dbReference type="ARBA" id="ARBA00023170"/>
    </source>
</evidence>
<dbReference type="GO" id="GO:0004888">
    <property type="term" value="F:transmembrane signaling receptor activity"/>
    <property type="evidence" value="ECO:0007669"/>
    <property type="project" value="InterPro"/>
</dbReference>
<sequence>MNCYNCNLSTVPADLPEEINGLDLSFNPLKHLYNKSLSRLSQLQILDLTRCGISTIEDDAFAGLDALHTLILTGNPIKQWSQVTFTGLHSLRKLVIVETSLATLSELQVEYFPSLRELNAAKNCIDRLYIPSFLFRLHVLDLRANRITKINKEDLDNLRHANTSNLSLILSQNFIHSIDPGAFRFVNLQLLHLKGCFSHEDIMKASLNAISGLRVQMLFIGQYRNSPTRVKFKENLFEGLCGLDVEELTIMELYITFTNTFFDCMENITSLRFIHTSLSQFSPESFASNMQKFELKHAFVMNVPTYIVSELKHLKELRITNNQRLTHFGYSLLTLDKLEFLDLSNNKIMMESCCDKFISGKSLKHLNFSYNSYIGLRSHFLNMPHLLSLDLSHSKVDSVGQFPIFMSLNNLTYLDLSYTSCHFVIHCSFCGLFSLVELRVPHTTFAPDILGSVFQNLSSLRLLDMESCDLKNITNEMFGHLNRLQVLNLSKNKLMELPASVLLSLFSLQHLNIKSNNIQGLSNDTVQFLSKSLAKVDLSDNAYDCSCTQEQFLMWVHEQSIKNLNFSNHIECKTPEHLQGLLLRDVNLNCSWTLIYISIMVSVIIVLLLLLVYHFYLKNRFLYLCFCHQGYKKSATEKTYDAFVIHSSLDEEWVKEELLRELEGGDPKFRLCVHFRNFEAGKLILENIFYNGICCSRNALILLSPNFIESKWCSFEFRLALFWRFLEDECGIILILLEPIRDDQLKHMYVLKKYLSSKTYLKWEKNDKEKEVFWKRLRKALTQGRRVDAPLLGPAE</sequence>
<dbReference type="Pfam" id="PF13855">
    <property type="entry name" value="LRR_8"/>
    <property type="match status" value="1"/>
</dbReference>
<dbReference type="InterPro" id="IPR001611">
    <property type="entry name" value="Leu-rich_rpt"/>
</dbReference>
<evidence type="ECO:0000313" key="24">
    <source>
        <dbReference type="EMBL" id="PIO23183.1"/>
    </source>
</evidence>
<evidence type="ECO:0000256" key="20">
    <source>
        <dbReference type="ARBA" id="ARBA00040109"/>
    </source>
</evidence>
<evidence type="ECO:0000256" key="13">
    <source>
        <dbReference type="ARBA" id="ARBA00022859"/>
    </source>
</evidence>
<dbReference type="Gene3D" id="3.40.50.10140">
    <property type="entry name" value="Toll/interleukin-1 receptor homology (TIR) domain"/>
    <property type="match status" value="1"/>
</dbReference>
<dbReference type="GO" id="GO:0034142">
    <property type="term" value="P:toll-like receptor 4 signaling pathway"/>
    <property type="evidence" value="ECO:0007669"/>
    <property type="project" value="TreeGrafter"/>
</dbReference>
<evidence type="ECO:0000256" key="18">
    <source>
        <dbReference type="ARBA" id="ARBA00023198"/>
    </source>
</evidence>
<keyword evidence="12" id="KW-0832">Ubl conjugation</keyword>
<keyword evidence="18 21" id="KW-0395">Inflammatory response</keyword>
<evidence type="ECO:0000256" key="17">
    <source>
        <dbReference type="ARBA" id="ARBA00023180"/>
    </source>
</evidence>
<dbReference type="InterPro" id="IPR035897">
    <property type="entry name" value="Toll_tir_struct_dom_sf"/>
</dbReference>
<name>A0A2G9R7D3_AQUCT</name>
<keyword evidence="9" id="KW-0732">Signal</keyword>
<dbReference type="GO" id="GO:0005886">
    <property type="term" value="C:plasma membrane"/>
    <property type="evidence" value="ECO:0007669"/>
    <property type="project" value="UniProtKB-SubCell"/>
</dbReference>
<dbReference type="PANTHER" id="PTHR24365">
    <property type="entry name" value="TOLL-LIKE RECEPTOR"/>
    <property type="match status" value="1"/>
</dbReference>
<keyword evidence="10" id="KW-0677">Repeat</keyword>
<dbReference type="SUPFAM" id="SSF52058">
    <property type="entry name" value="L domain-like"/>
    <property type="match status" value="2"/>
</dbReference>
<feature type="transmembrane region" description="Helical" evidence="22">
    <location>
        <begin position="594"/>
        <end position="616"/>
    </location>
</feature>
<evidence type="ECO:0000256" key="11">
    <source>
        <dbReference type="ARBA" id="ARBA00022753"/>
    </source>
</evidence>
<dbReference type="Proteomes" id="UP000228934">
    <property type="component" value="Unassembled WGS sequence"/>
</dbReference>
<dbReference type="FunFam" id="3.40.50.10140:FF:000001">
    <property type="entry name" value="Toll-like receptor 2"/>
    <property type="match status" value="1"/>
</dbReference>
<dbReference type="Gene3D" id="3.80.10.10">
    <property type="entry name" value="Ribonuclease Inhibitor"/>
    <property type="match status" value="1"/>
</dbReference>
<protein>
    <recommendedName>
        <fullName evidence="20">Toll-like receptor 4</fullName>
    </recommendedName>
</protein>
<dbReference type="SMART" id="SM00365">
    <property type="entry name" value="LRR_SD22"/>
    <property type="match status" value="5"/>
</dbReference>
<dbReference type="EMBL" id="KV969108">
    <property type="protein sequence ID" value="PIO23183.1"/>
    <property type="molecule type" value="Genomic_DNA"/>
</dbReference>
<keyword evidence="7" id="KW-0433">Leucine-rich repeat</keyword>
<accession>A0A2G9R7D3</accession>
<dbReference type="InterPro" id="IPR003591">
    <property type="entry name" value="Leu-rich_rpt_typical-subtyp"/>
</dbReference>
<dbReference type="OrthoDB" id="1421090at2759"/>
<evidence type="ECO:0000256" key="21">
    <source>
        <dbReference type="PIRNR" id="PIRNR037595"/>
    </source>
</evidence>
<evidence type="ECO:0000256" key="22">
    <source>
        <dbReference type="SAM" id="Phobius"/>
    </source>
</evidence>
<evidence type="ECO:0000256" key="19">
    <source>
        <dbReference type="ARBA" id="ARBA00023273"/>
    </source>
</evidence>
<keyword evidence="16 21" id="KW-0675">Receptor</keyword>
<dbReference type="SMART" id="SM00255">
    <property type="entry name" value="TIR"/>
    <property type="match status" value="1"/>
</dbReference>
<keyword evidence="19" id="KW-0966">Cell projection</keyword>
<evidence type="ECO:0000256" key="7">
    <source>
        <dbReference type="ARBA" id="ARBA00022614"/>
    </source>
</evidence>
<dbReference type="GO" id="GO:0005769">
    <property type="term" value="C:early endosome"/>
    <property type="evidence" value="ECO:0007669"/>
    <property type="project" value="UniProtKB-SubCell"/>
</dbReference>
<dbReference type="InterPro" id="IPR000157">
    <property type="entry name" value="TIR_dom"/>
</dbReference>
<dbReference type="GO" id="GO:0001726">
    <property type="term" value="C:ruffle"/>
    <property type="evidence" value="ECO:0007669"/>
    <property type="project" value="UniProtKB-SubCell"/>
</dbReference>
<dbReference type="InterPro" id="IPR032675">
    <property type="entry name" value="LRR_dom_sf"/>
</dbReference>
<proteinExistence type="inferred from homology"/>
<keyword evidence="25" id="KW-1185">Reference proteome</keyword>
<feature type="domain" description="TIR" evidence="23">
    <location>
        <begin position="638"/>
        <end position="781"/>
    </location>
</feature>
<keyword evidence="5" id="KW-1003">Cell membrane</keyword>